<protein>
    <submittedName>
        <fullName evidence="2">Uncharacterized protein</fullName>
    </submittedName>
</protein>
<evidence type="ECO:0000256" key="1">
    <source>
        <dbReference type="SAM" id="MobiDB-lite"/>
    </source>
</evidence>
<dbReference type="AlphaFoldDB" id="A0A2P4ZS70"/>
<dbReference type="EMBL" id="JPDN02000011">
    <property type="protein sequence ID" value="PON27149.1"/>
    <property type="molecule type" value="Genomic_DNA"/>
</dbReference>
<proteinExistence type="predicted"/>
<reference evidence="2 3" key="1">
    <citation type="journal article" date="2016" name="Genome Announc.">
        <title>Draft Whole-Genome Sequence of Trichoderma gamsii T6085, a Promising Biocontrol Agent of Fusarium Head Blight on Wheat.</title>
        <authorList>
            <person name="Baroncelli R."/>
            <person name="Zapparata A."/>
            <person name="Piaggeschi G."/>
            <person name="Sarrocco S."/>
            <person name="Vannacci G."/>
        </authorList>
    </citation>
    <scope>NUCLEOTIDE SEQUENCE [LARGE SCALE GENOMIC DNA]</scope>
    <source>
        <strain evidence="2 3">T6085</strain>
    </source>
</reference>
<comment type="caution">
    <text evidence="2">The sequence shown here is derived from an EMBL/GenBank/DDBJ whole genome shotgun (WGS) entry which is preliminary data.</text>
</comment>
<dbReference type="Proteomes" id="UP000054821">
    <property type="component" value="Unassembled WGS sequence"/>
</dbReference>
<gene>
    <name evidence="2" type="ORF">TGAM01_v204098</name>
</gene>
<organism evidence="2 3">
    <name type="scientific">Trichoderma gamsii</name>
    <dbReference type="NCBI Taxonomy" id="398673"/>
    <lineage>
        <taxon>Eukaryota</taxon>
        <taxon>Fungi</taxon>
        <taxon>Dikarya</taxon>
        <taxon>Ascomycota</taxon>
        <taxon>Pezizomycotina</taxon>
        <taxon>Sordariomycetes</taxon>
        <taxon>Hypocreomycetidae</taxon>
        <taxon>Hypocreales</taxon>
        <taxon>Hypocreaceae</taxon>
        <taxon>Trichoderma</taxon>
    </lineage>
</organism>
<sequence>MSSDKAFEPTLSDVLVVRAMLAKTTILPELVGTILDYAEYWARSTAKAVLNEAIAARRVGQGEFDYEGNKFLLRSYPVGLTERAYKDEEDGNHDGDDSSSRDERFSTIIPRPLPVFKEFDRDFFQRAIKNASTFSNPARKIVFRISSHDQGWTTDEVPGPFIAAKTWFDAGIERFDASNFTDEADSHDMKQWTARKLGTVEPQVKEAKDSHEGWDYQFPFTPWKGPYEIQRNAMASSDFIDFKVTWTCWDVIAPDSPEAQDLLEQGKGRRAGNGQFVRNLKLGDVVTVWGRAMHRGWVNTVESVEIDIYWAL</sequence>
<keyword evidence="3" id="KW-1185">Reference proteome</keyword>
<dbReference type="RefSeq" id="XP_018666115.1">
    <property type="nucleotide sequence ID" value="XM_018800650.1"/>
</dbReference>
<name>A0A2P4ZS70_9HYPO</name>
<evidence type="ECO:0000313" key="2">
    <source>
        <dbReference type="EMBL" id="PON27149.1"/>
    </source>
</evidence>
<feature type="compositionally biased region" description="Basic and acidic residues" evidence="1">
    <location>
        <begin position="92"/>
        <end position="104"/>
    </location>
</feature>
<feature type="region of interest" description="Disordered" evidence="1">
    <location>
        <begin position="84"/>
        <end position="104"/>
    </location>
</feature>
<evidence type="ECO:0000313" key="3">
    <source>
        <dbReference type="Proteomes" id="UP000054821"/>
    </source>
</evidence>
<accession>A0A2P4ZS70</accession>
<dbReference type="STRING" id="398673.A0A2P4ZS70"/>
<dbReference type="GeneID" id="29980733"/>